<dbReference type="GO" id="GO:0003777">
    <property type="term" value="F:microtubule motor activity"/>
    <property type="evidence" value="ECO:0007669"/>
    <property type="project" value="InterPro"/>
</dbReference>
<feature type="region of interest" description="Disordered" evidence="8">
    <location>
        <begin position="1"/>
        <end position="24"/>
    </location>
</feature>
<evidence type="ECO:0000256" key="4">
    <source>
        <dbReference type="ARBA" id="ARBA00022840"/>
    </source>
</evidence>
<keyword evidence="3 6" id="KW-0547">Nucleotide-binding</keyword>
<comment type="subcellular location">
    <subcellularLocation>
        <location evidence="1">Cytoplasm</location>
    </subcellularLocation>
</comment>
<keyword evidence="2" id="KW-0963">Cytoplasm</keyword>
<dbReference type="Proteomes" id="UP000693970">
    <property type="component" value="Unassembled WGS sequence"/>
</dbReference>
<evidence type="ECO:0000256" key="5">
    <source>
        <dbReference type="ARBA" id="ARBA00023054"/>
    </source>
</evidence>
<dbReference type="GO" id="GO:0051231">
    <property type="term" value="P:spindle elongation"/>
    <property type="evidence" value="ECO:0007669"/>
    <property type="project" value="TreeGrafter"/>
</dbReference>
<organism evidence="10 11">
    <name type="scientific">Nitzschia inconspicua</name>
    <dbReference type="NCBI Taxonomy" id="303405"/>
    <lineage>
        <taxon>Eukaryota</taxon>
        <taxon>Sar</taxon>
        <taxon>Stramenopiles</taxon>
        <taxon>Ochrophyta</taxon>
        <taxon>Bacillariophyta</taxon>
        <taxon>Bacillariophyceae</taxon>
        <taxon>Bacillariophycidae</taxon>
        <taxon>Bacillariales</taxon>
        <taxon>Bacillariaceae</taxon>
        <taxon>Nitzschia</taxon>
    </lineage>
</organism>
<dbReference type="Pfam" id="PF00225">
    <property type="entry name" value="Kinesin"/>
    <property type="match status" value="1"/>
</dbReference>
<feature type="compositionally biased region" description="Polar residues" evidence="8">
    <location>
        <begin position="415"/>
        <end position="431"/>
    </location>
</feature>
<dbReference type="GO" id="GO:0007018">
    <property type="term" value="P:microtubule-based movement"/>
    <property type="evidence" value="ECO:0007669"/>
    <property type="project" value="InterPro"/>
</dbReference>
<evidence type="ECO:0000256" key="1">
    <source>
        <dbReference type="ARBA" id="ARBA00004496"/>
    </source>
</evidence>
<dbReference type="PROSITE" id="PS00411">
    <property type="entry name" value="KINESIN_MOTOR_1"/>
    <property type="match status" value="1"/>
</dbReference>
<protein>
    <recommendedName>
        <fullName evidence="7">Kinesin-like protein</fullName>
    </recommendedName>
</protein>
<evidence type="ECO:0000256" key="6">
    <source>
        <dbReference type="PROSITE-ProRule" id="PRU00283"/>
    </source>
</evidence>
<feature type="compositionally biased region" description="Low complexity" evidence="8">
    <location>
        <begin position="13"/>
        <end position="22"/>
    </location>
</feature>
<dbReference type="GO" id="GO:0007052">
    <property type="term" value="P:mitotic spindle organization"/>
    <property type="evidence" value="ECO:0007669"/>
    <property type="project" value="TreeGrafter"/>
</dbReference>
<keyword evidence="4 6" id="KW-0067">ATP-binding</keyword>
<proteinExistence type="inferred from homology"/>
<evidence type="ECO:0000313" key="11">
    <source>
        <dbReference type="Proteomes" id="UP000693970"/>
    </source>
</evidence>
<keyword evidence="5" id="KW-0175">Coiled coil</keyword>
<dbReference type="AlphaFoldDB" id="A0A9K3KHP0"/>
<feature type="region of interest" description="Disordered" evidence="8">
    <location>
        <begin position="616"/>
        <end position="644"/>
    </location>
</feature>
<feature type="domain" description="Kinesin motor" evidence="9">
    <location>
        <begin position="23"/>
        <end position="369"/>
    </location>
</feature>
<dbReference type="InterPro" id="IPR001752">
    <property type="entry name" value="Kinesin_motor_dom"/>
</dbReference>
<evidence type="ECO:0000256" key="8">
    <source>
        <dbReference type="SAM" id="MobiDB-lite"/>
    </source>
</evidence>
<dbReference type="PROSITE" id="PS50067">
    <property type="entry name" value="KINESIN_MOTOR_2"/>
    <property type="match status" value="1"/>
</dbReference>
<dbReference type="SMART" id="SM00129">
    <property type="entry name" value="KISc"/>
    <property type="match status" value="1"/>
</dbReference>
<gene>
    <name evidence="10" type="ORF">IV203_021902</name>
</gene>
<accession>A0A9K3KHP0</accession>
<dbReference type="GO" id="GO:0005874">
    <property type="term" value="C:microtubule"/>
    <property type="evidence" value="ECO:0007669"/>
    <property type="project" value="UniProtKB-KW"/>
</dbReference>
<feature type="region of interest" description="Disordered" evidence="8">
    <location>
        <begin position="411"/>
        <end position="459"/>
    </location>
</feature>
<dbReference type="PANTHER" id="PTHR47969">
    <property type="entry name" value="CHROMOSOME-ASSOCIATED KINESIN KIF4A-RELATED"/>
    <property type="match status" value="1"/>
</dbReference>
<dbReference type="PANTHER" id="PTHR47969:SF15">
    <property type="entry name" value="CHROMOSOME-ASSOCIATED KINESIN KIF4A-RELATED"/>
    <property type="match status" value="1"/>
</dbReference>
<sequence length="736" mass="81887">MTGQPIKPSQKASSSSSSSSSSNVRVVARIRPLAQYEIENGSKPIVKSLPSVDSLSNKENSIPQISSEPEVLEVQSSEKRWFELDAVLDGNSSQREVYYKSGAQQAVTQDIFKGFNCTILAYGQTGAGKTFTMGTASGKDSSDTDGIIPRACADLFEQIDTRCDGNAQVELSYLEIYNEEIRDLMCTDGSGGDLKIRETLNGEVYVSGLSSRPVQSPKEIGHYMEEASHRRVVASTKMNAVSSRSHAICVLRIQGVLEDSTKFSAKLTLVDLAGSERIKKTQASGKRAAEGININKGLFVLGQVVSALSEQRPKYKRKPPYRDSKLTRLLQDSLGGNSRTIMVACVSPADFNIDETINTLRYATSARNIKNSATRNVIKALSPEEAAKLQRENQLLLAQVKELQETIRKMALASSEATPSLVSTDTDSLGSQEDDDDSTGVSMSSDHLREDRSKQKKRIKELEREVRHLQRANSNAKSGVSSQITETMAQEAIELPVLHKKVAQLEEELASKKELEAENEALRQEMDDLKADADSARLAANKMAKIMEQLQELKGDEVDKKKMEHDHIKVEEAWVSFVFQVLETNKEQMKRLRDDFTLVARVVESPDVMVIDKSSDGSSGGFWKRMRAKDKKKDSEDEASGDEIHMKVDPAIRQKLVTEHLQFFEERMIEMESHVHSETVSLGSIRDSLRMQRDKLEIEIGESEFERDVLNPKDNDLLNQLTTLLIGPVKNLGEYD</sequence>
<dbReference type="GO" id="GO:0005875">
    <property type="term" value="C:microtubule associated complex"/>
    <property type="evidence" value="ECO:0007669"/>
    <property type="project" value="TreeGrafter"/>
</dbReference>
<keyword evidence="6 7" id="KW-0505">Motor protein</keyword>
<evidence type="ECO:0000256" key="2">
    <source>
        <dbReference type="ARBA" id="ARBA00022490"/>
    </source>
</evidence>
<keyword evidence="7" id="KW-0493">Microtubule</keyword>
<dbReference type="GO" id="GO:0008017">
    <property type="term" value="F:microtubule binding"/>
    <property type="evidence" value="ECO:0007669"/>
    <property type="project" value="InterPro"/>
</dbReference>
<comment type="caution">
    <text evidence="10">The sequence shown here is derived from an EMBL/GenBank/DDBJ whole genome shotgun (WGS) entry which is preliminary data.</text>
</comment>
<dbReference type="GO" id="GO:0005524">
    <property type="term" value="F:ATP binding"/>
    <property type="evidence" value="ECO:0007669"/>
    <property type="project" value="UniProtKB-UniRule"/>
</dbReference>
<dbReference type="EMBL" id="JAGRRH010000023">
    <property type="protein sequence ID" value="KAG7343894.1"/>
    <property type="molecule type" value="Genomic_DNA"/>
</dbReference>
<dbReference type="InterPro" id="IPR019821">
    <property type="entry name" value="Kinesin_motor_CS"/>
</dbReference>
<dbReference type="OrthoDB" id="3176171at2759"/>
<reference evidence="10" key="1">
    <citation type="journal article" date="2021" name="Sci. Rep.">
        <title>Diploid genomic architecture of Nitzschia inconspicua, an elite biomass production diatom.</title>
        <authorList>
            <person name="Oliver A."/>
            <person name="Podell S."/>
            <person name="Pinowska A."/>
            <person name="Traller J.C."/>
            <person name="Smith S.R."/>
            <person name="McClure R."/>
            <person name="Beliaev A."/>
            <person name="Bohutskyi P."/>
            <person name="Hill E.A."/>
            <person name="Rabines A."/>
            <person name="Zheng H."/>
            <person name="Allen L.Z."/>
            <person name="Kuo A."/>
            <person name="Grigoriev I.V."/>
            <person name="Allen A.E."/>
            <person name="Hazlebeck D."/>
            <person name="Allen E.E."/>
        </authorList>
    </citation>
    <scope>NUCLEOTIDE SEQUENCE</scope>
    <source>
        <strain evidence="10">Hildebrandi</strain>
    </source>
</reference>
<dbReference type="GO" id="GO:0005737">
    <property type="term" value="C:cytoplasm"/>
    <property type="evidence" value="ECO:0007669"/>
    <property type="project" value="UniProtKB-SubCell"/>
</dbReference>
<dbReference type="InterPro" id="IPR027640">
    <property type="entry name" value="Kinesin-like_fam"/>
</dbReference>
<keyword evidence="11" id="KW-1185">Reference proteome</keyword>
<evidence type="ECO:0000256" key="3">
    <source>
        <dbReference type="ARBA" id="ARBA00022741"/>
    </source>
</evidence>
<comment type="similarity">
    <text evidence="6 7">Belongs to the TRAFAC class myosin-kinesin ATPase superfamily. Kinesin family.</text>
</comment>
<name>A0A9K3KHP0_9STRA</name>
<evidence type="ECO:0000313" key="10">
    <source>
        <dbReference type="EMBL" id="KAG7343894.1"/>
    </source>
</evidence>
<evidence type="ECO:0000256" key="7">
    <source>
        <dbReference type="RuleBase" id="RU000394"/>
    </source>
</evidence>
<evidence type="ECO:0000259" key="9">
    <source>
        <dbReference type="PROSITE" id="PS50067"/>
    </source>
</evidence>
<reference evidence="10" key="2">
    <citation type="submission" date="2021-04" db="EMBL/GenBank/DDBJ databases">
        <authorList>
            <person name="Podell S."/>
        </authorList>
    </citation>
    <scope>NUCLEOTIDE SEQUENCE</scope>
    <source>
        <strain evidence="10">Hildebrandi</strain>
    </source>
</reference>
<feature type="binding site" evidence="6">
    <location>
        <begin position="123"/>
        <end position="130"/>
    </location>
    <ligand>
        <name>ATP</name>
        <dbReference type="ChEBI" id="CHEBI:30616"/>
    </ligand>
</feature>